<protein>
    <recommendedName>
        <fullName evidence="7">Lysozyme</fullName>
        <ecNumber evidence="7">3.2.1.17</ecNumber>
    </recommendedName>
</protein>
<sequence>MKISESGINKLKNYEGLKLKAYPDPATGAAPWTIGYGHTKGVESGQVITTQQAEEFLHQDFIPVYAAIQQLVKVPLTQGQFDALCSLIFNLGIGNFTHSTLLKKLNTGDYQGAAKEFVKWNSVNGKELVALRMRSESAQKTFLSIT</sequence>
<dbReference type="AlphaFoldDB" id="A0A1Q5U8F7"/>
<keyword evidence="2 7" id="KW-0929">Antimicrobial</keyword>
<keyword evidence="3 7" id="KW-0081">Bacteriolytic enzyme</keyword>
<dbReference type="OrthoDB" id="8141296at2"/>
<keyword evidence="5" id="KW-1035">Host cytoplasm</keyword>
<dbReference type="InterPro" id="IPR033907">
    <property type="entry name" value="Endolysin_autolysin"/>
</dbReference>
<dbReference type="GO" id="GO:0003796">
    <property type="term" value="F:lysozyme activity"/>
    <property type="evidence" value="ECO:0007669"/>
    <property type="project" value="UniProtKB-EC"/>
</dbReference>
<keyword evidence="4 7" id="KW-0378">Hydrolase</keyword>
<evidence type="ECO:0000256" key="4">
    <source>
        <dbReference type="ARBA" id="ARBA00022801"/>
    </source>
</evidence>
<evidence type="ECO:0000256" key="6">
    <source>
        <dbReference type="ARBA" id="ARBA00023295"/>
    </source>
</evidence>
<dbReference type="InterPro" id="IPR002196">
    <property type="entry name" value="Glyco_hydro_24"/>
</dbReference>
<dbReference type="EMBL" id="MKGR01000002">
    <property type="protein sequence ID" value="OKP08765.1"/>
    <property type="molecule type" value="Genomic_DNA"/>
</dbReference>
<gene>
    <name evidence="8" type="ORF">Xentx_00436</name>
</gene>
<proteinExistence type="inferred from homology"/>
<dbReference type="Gene3D" id="1.10.530.40">
    <property type="match status" value="1"/>
</dbReference>
<name>A0A1Q5U8F7_9GAMM</name>
<dbReference type="PANTHER" id="PTHR38107:SF3">
    <property type="entry name" value="LYSOZYME RRRD-RELATED"/>
    <property type="match status" value="1"/>
</dbReference>
<evidence type="ECO:0000313" key="9">
    <source>
        <dbReference type="Proteomes" id="UP000186277"/>
    </source>
</evidence>
<keyword evidence="9" id="KW-1185">Reference proteome</keyword>
<dbReference type="Proteomes" id="UP000186277">
    <property type="component" value="Unassembled WGS sequence"/>
</dbReference>
<dbReference type="RefSeq" id="WP_074018625.1">
    <property type="nucleotide sequence ID" value="NZ_CAWMWP010000043.1"/>
</dbReference>
<dbReference type="GO" id="GO:0031640">
    <property type="term" value="P:killing of cells of another organism"/>
    <property type="evidence" value="ECO:0007669"/>
    <property type="project" value="UniProtKB-KW"/>
</dbReference>
<dbReference type="CDD" id="cd00737">
    <property type="entry name" value="lyz_endolysin_autolysin"/>
    <property type="match status" value="1"/>
</dbReference>
<comment type="caution">
    <text evidence="8">The sequence shown here is derived from an EMBL/GenBank/DDBJ whole genome shotgun (WGS) entry which is preliminary data.</text>
</comment>
<dbReference type="Pfam" id="PF00959">
    <property type="entry name" value="Phage_lysozyme"/>
    <property type="match status" value="1"/>
</dbReference>
<dbReference type="GO" id="GO:0009253">
    <property type="term" value="P:peptidoglycan catabolic process"/>
    <property type="evidence" value="ECO:0007669"/>
    <property type="project" value="InterPro"/>
</dbReference>
<organism evidence="8 9">
    <name type="scientific">Xenorhabdus thuongxuanensis</name>
    <dbReference type="NCBI Taxonomy" id="1873484"/>
    <lineage>
        <taxon>Bacteria</taxon>
        <taxon>Pseudomonadati</taxon>
        <taxon>Pseudomonadota</taxon>
        <taxon>Gammaproteobacteria</taxon>
        <taxon>Enterobacterales</taxon>
        <taxon>Morganellaceae</taxon>
        <taxon>Xenorhabdus</taxon>
    </lineage>
</organism>
<dbReference type="GO" id="GO:0042742">
    <property type="term" value="P:defense response to bacterium"/>
    <property type="evidence" value="ECO:0007669"/>
    <property type="project" value="UniProtKB-KW"/>
</dbReference>
<evidence type="ECO:0000256" key="7">
    <source>
        <dbReference type="RuleBase" id="RU003788"/>
    </source>
</evidence>
<dbReference type="InterPro" id="IPR023347">
    <property type="entry name" value="Lysozyme_dom_sf"/>
</dbReference>
<accession>A0A1Q5U8F7</accession>
<keyword evidence="6 7" id="KW-0326">Glycosidase</keyword>
<dbReference type="SUPFAM" id="SSF53955">
    <property type="entry name" value="Lysozyme-like"/>
    <property type="match status" value="1"/>
</dbReference>
<dbReference type="EC" id="3.2.1.17" evidence="7"/>
<dbReference type="InterPro" id="IPR023346">
    <property type="entry name" value="Lysozyme-like_dom_sf"/>
</dbReference>
<evidence type="ECO:0000256" key="2">
    <source>
        <dbReference type="ARBA" id="ARBA00022529"/>
    </source>
</evidence>
<dbReference type="PANTHER" id="PTHR38107">
    <property type="match status" value="1"/>
</dbReference>
<dbReference type="InterPro" id="IPR034690">
    <property type="entry name" value="Endolysin_T4_type"/>
</dbReference>
<dbReference type="HAMAP" id="MF_04110">
    <property type="entry name" value="ENDOLYSIN_T4"/>
    <property type="match status" value="1"/>
</dbReference>
<evidence type="ECO:0000256" key="5">
    <source>
        <dbReference type="ARBA" id="ARBA00023200"/>
    </source>
</evidence>
<evidence type="ECO:0000313" key="8">
    <source>
        <dbReference type="EMBL" id="OKP08765.1"/>
    </source>
</evidence>
<dbReference type="GO" id="GO:0016998">
    <property type="term" value="P:cell wall macromolecule catabolic process"/>
    <property type="evidence" value="ECO:0007669"/>
    <property type="project" value="InterPro"/>
</dbReference>
<evidence type="ECO:0000256" key="3">
    <source>
        <dbReference type="ARBA" id="ARBA00022638"/>
    </source>
</evidence>
<evidence type="ECO:0000256" key="1">
    <source>
        <dbReference type="ARBA" id="ARBA00000632"/>
    </source>
</evidence>
<comment type="similarity">
    <text evidence="7">Belongs to the glycosyl hydrolase 24 family.</text>
</comment>
<reference evidence="8 9" key="1">
    <citation type="submission" date="2016-09" db="EMBL/GenBank/DDBJ databases">
        <title>Xenorhabdus thuongxuanensis sp. nov. and Xenorhabdus eapokensis sp. nov., isolated from Steinernema species.</title>
        <authorList>
            <person name="Kaempfer P."/>
            <person name="Tobias N.J."/>
            <person name="Phan Ke L."/>
            <person name="Bode H.B."/>
            <person name="Glaeser S.P."/>
        </authorList>
    </citation>
    <scope>NUCLEOTIDE SEQUENCE [LARGE SCALE GENOMIC DNA]</scope>
    <source>
        <strain evidence="8 9">30TX1</strain>
    </source>
</reference>
<comment type="catalytic activity">
    <reaction evidence="1 7">
        <text>Hydrolysis of (1-&gt;4)-beta-linkages between N-acetylmuramic acid and N-acetyl-D-glucosamine residues in a peptidoglycan and between N-acetyl-D-glucosamine residues in chitodextrins.</text>
        <dbReference type="EC" id="3.2.1.17"/>
    </reaction>
</comment>
<dbReference type="InterPro" id="IPR051018">
    <property type="entry name" value="Bacteriophage_GH24"/>
</dbReference>